<feature type="region of interest" description="Disordered" evidence="9">
    <location>
        <begin position="829"/>
        <end position="866"/>
    </location>
</feature>
<comment type="subcellular location">
    <subcellularLocation>
        <location evidence="1 8">Cell outer membrane</location>
        <topology evidence="1 8">Multi-pass membrane protein</topology>
    </subcellularLocation>
</comment>
<dbReference type="InterPro" id="IPR037066">
    <property type="entry name" value="Plug_dom_sf"/>
</dbReference>
<evidence type="ECO:0000313" key="13">
    <source>
        <dbReference type="EMBL" id="RSK41211.1"/>
    </source>
</evidence>
<evidence type="ECO:0000256" key="4">
    <source>
        <dbReference type="ARBA" id="ARBA00022692"/>
    </source>
</evidence>
<dbReference type="Gene3D" id="2.170.130.10">
    <property type="entry name" value="TonB-dependent receptor, plug domain"/>
    <property type="match status" value="1"/>
</dbReference>
<dbReference type="OrthoDB" id="905812at2"/>
<keyword evidence="13" id="KW-0675">Receptor</keyword>
<dbReference type="Gene3D" id="2.40.170.20">
    <property type="entry name" value="TonB-dependent receptor, beta-barrel domain"/>
    <property type="match status" value="1"/>
</dbReference>
<keyword evidence="5 10" id="KW-0732">Signal</keyword>
<feature type="domain" description="TonB-dependent receptor plug" evidence="11">
    <location>
        <begin position="163"/>
        <end position="256"/>
    </location>
</feature>
<dbReference type="PANTHER" id="PTHR30069:SF29">
    <property type="entry name" value="HEMOGLOBIN AND HEMOGLOBIN-HAPTOGLOBIN-BINDING PROTEIN 1-RELATED"/>
    <property type="match status" value="1"/>
</dbReference>
<comment type="caution">
    <text evidence="13">The sequence shown here is derived from an EMBL/GenBank/DDBJ whole genome shotgun (WGS) entry which is preliminary data.</text>
</comment>
<accession>A0A428K4B6</accession>
<keyword evidence="6 8" id="KW-0472">Membrane</keyword>
<dbReference type="EMBL" id="RWIU01000006">
    <property type="protein sequence ID" value="RSK41211.1"/>
    <property type="molecule type" value="Genomic_DNA"/>
</dbReference>
<dbReference type="Pfam" id="PF07715">
    <property type="entry name" value="Plug"/>
    <property type="match status" value="1"/>
</dbReference>
<dbReference type="PROSITE" id="PS52016">
    <property type="entry name" value="TONB_DEPENDENT_REC_3"/>
    <property type="match status" value="1"/>
</dbReference>
<evidence type="ECO:0000256" key="2">
    <source>
        <dbReference type="ARBA" id="ARBA00022448"/>
    </source>
</evidence>
<dbReference type="InterPro" id="IPR013784">
    <property type="entry name" value="Carb-bd-like_fold"/>
</dbReference>
<evidence type="ECO:0000256" key="6">
    <source>
        <dbReference type="ARBA" id="ARBA00023136"/>
    </source>
</evidence>
<dbReference type="SUPFAM" id="SSF49452">
    <property type="entry name" value="Starch-binding domain-like"/>
    <property type="match status" value="1"/>
</dbReference>
<dbReference type="Proteomes" id="UP000270291">
    <property type="component" value="Unassembled WGS sequence"/>
</dbReference>
<feature type="signal peptide" evidence="10">
    <location>
        <begin position="1"/>
        <end position="19"/>
    </location>
</feature>
<feature type="compositionally biased region" description="Basic and acidic residues" evidence="9">
    <location>
        <begin position="838"/>
        <end position="847"/>
    </location>
</feature>
<name>A0A428K4B6_9BACT</name>
<sequence length="866" mass="93586">MKKLFLPILLLSGSHVVLAQMPAGGPPAGAGRPAGAIRPTGAGGAAVMAPQEGTGRITGTVTDAATKQPVPYATVVLLNPATGKPVDGTAADDNGKFSIPRIAAGTYTIQISFIGYTLVEKPGVVITEAGNTVALGAIALASSAQALGEVRVEGQRSLIEEKVDRTVYNAEKDETTRGGDATDVLKRVPNLSVDLDGNVSLRGSQNIRVLINNRPSTISANSIADALKQIPADQIKTVEVITSPSAKYDAEGSGGIINIVTKQNNLQGFTLDLRTSAGLRSSDLGLNASYRVGKMGFSLGGGGRGQYNVPGSFRNEQTTYGITGNDIANRQLLTRTVQSADTRQQNVFGRYSLGWDYDINKYNFLSASVQLGLRNGTNYQDDLASQTTFFRPVLGDSLTNRLSDVKVLDNSNTLDATLNYTRTFETPQREFSLLAQYSRNTRTNNFTNTTLSGEGSGDYRRNLNDSYNQEITLQADYQTPLSKTQLLEFGAKDIMRRVNSDYTTFLNGQRQTGTTLSNVFDYNQNIAAAYLSYTQSFLKSYTLKAGARYEYTTINADFRTDTETSIDPYGVLVPSVNLSRKLANGNVLKAAYNYRIQRPSLQFLNPNRQSGNQLQYTEGNPELKPEYTNNYELGYSTFIKQTSLNFSVFARNTNGSIQPVRTQDGALIKTTYDNIGTENAYGGSVNANVNVQNKLTLGGGLDVYYATLDNNTSDVLYAASNQGWVASGRLMGGYTFAKGWGVQAFSFYRGRQVQLQGYQGGFGVYSVGLKKDFADKKGSIGFGADNFLTPTNTIRNSISTPVLDQYSENVLRRSGFRVNLSYRIGKMSMAQPKRKRSINNDDLKEGGDGGNGAGATPAQGTSGGRP</sequence>
<dbReference type="Pfam" id="PF14905">
    <property type="entry name" value="OMP_b-brl_3"/>
    <property type="match status" value="1"/>
</dbReference>
<keyword evidence="4 8" id="KW-0812">Transmembrane</keyword>
<keyword evidence="7 8" id="KW-0998">Cell outer membrane</keyword>
<dbReference type="RefSeq" id="WP_125439833.1">
    <property type="nucleotide sequence ID" value="NZ_RWIU01000006.1"/>
</dbReference>
<protein>
    <submittedName>
        <fullName evidence="13">TonB-dependent receptor</fullName>
    </submittedName>
</protein>
<dbReference type="Gene3D" id="2.60.40.1120">
    <property type="entry name" value="Carboxypeptidase-like, regulatory domain"/>
    <property type="match status" value="1"/>
</dbReference>
<dbReference type="GO" id="GO:0009279">
    <property type="term" value="C:cell outer membrane"/>
    <property type="evidence" value="ECO:0007669"/>
    <property type="project" value="UniProtKB-SubCell"/>
</dbReference>
<evidence type="ECO:0000256" key="5">
    <source>
        <dbReference type="ARBA" id="ARBA00022729"/>
    </source>
</evidence>
<evidence type="ECO:0000256" key="8">
    <source>
        <dbReference type="PROSITE-ProRule" id="PRU01360"/>
    </source>
</evidence>
<dbReference type="GO" id="GO:0030246">
    <property type="term" value="F:carbohydrate binding"/>
    <property type="evidence" value="ECO:0007669"/>
    <property type="project" value="InterPro"/>
</dbReference>
<gene>
    <name evidence="13" type="ORF">EI293_17450</name>
</gene>
<reference evidence="13 14" key="1">
    <citation type="submission" date="2018-12" db="EMBL/GenBank/DDBJ databases">
        <authorList>
            <person name="Feng G."/>
            <person name="Zhu H."/>
        </authorList>
    </citation>
    <scope>NUCLEOTIDE SEQUENCE [LARGE SCALE GENOMIC DNA]</scope>
    <source>
        <strain evidence="13 14">LMG 26000</strain>
    </source>
</reference>
<keyword evidence="3 8" id="KW-1134">Transmembrane beta strand</keyword>
<dbReference type="Pfam" id="PF13620">
    <property type="entry name" value="CarboxypepD_reg"/>
    <property type="match status" value="1"/>
</dbReference>
<proteinExistence type="inferred from homology"/>
<dbReference type="PANTHER" id="PTHR30069">
    <property type="entry name" value="TONB-DEPENDENT OUTER MEMBRANE RECEPTOR"/>
    <property type="match status" value="1"/>
</dbReference>
<evidence type="ECO:0000256" key="3">
    <source>
        <dbReference type="ARBA" id="ARBA00022452"/>
    </source>
</evidence>
<dbReference type="SUPFAM" id="SSF56935">
    <property type="entry name" value="Porins"/>
    <property type="match status" value="1"/>
</dbReference>
<evidence type="ECO:0000256" key="9">
    <source>
        <dbReference type="SAM" id="MobiDB-lite"/>
    </source>
</evidence>
<evidence type="ECO:0000313" key="14">
    <source>
        <dbReference type="Proteomes" id="UP000270291"/>
    </source>
</evidence>
<evidence type="ECO:0000256" key="7">
    <source>
        <dbReference type="ARBA" id="ARBA00023237"/>
    </source>
</evidence>
<dbReference type="AlphaFoldDB" id="A0A428K4B6"/>
<feature type="domain" description="Outer membrane protein beta-barrel" evidence="12">
    <location>
        <begin position="422"/>
        <end position="822"/>
    </location>
</feature>
<keyword evidence="2 8" id="KW-0813">Transport</keyword>
<comment type="similarity">
    <text evidence="8">Belongs to the TonB-dependent receptor family.</text>
</comment>
<organism evidence="13 14">
    <name type="scientific">Hymenobacter perfusus</name>
    <dbReference type="NCBI Taxonomy" id="1236770"/>
    <lineage>
        <taxon>Bacteria</taxon>
        <taxon>Pseudomonadati</taxon>
        <taxon>Bacteroidota</taxon>
        <taxon>Cytophagia</taxon>
        <taxon>Cytophagales</taxon>
        <taxon>Hymenobacteraceae</taxon>
        <taxon>Hymenobacter</taxon>
    </lineage>
</organism>
<feature type="chain" id="PRO_5019293018" evidence="10">
    <location>
        <begin position="20"/>
        <end position="866"/>
    </location>
</feature>
<dbReference type="GO" id="GO:0044718">
    <property type="term" value="P:siderophore transmembrane transport"/>
    <property type="evidence" value="ECO:0007669"/>
    <property type="project" value="TreeGrafter"/>
</dbReference>
<dbReference type="InterPro" id="IPR036942">
    <property type="entry name" value="Beta-barrel_TonB_sf"/>
</dbReference>
<keyword evidence="14" id="KW-1185">Reference proteome</keyword>
<evidence type="ECO:0000256" key="10">
    <source>
        <dbReference type="SAM" id="SignalP"/>
    </source>
</evidence>
<dbReference type="InterPro" id="IPR012910">
    <property type="entry name" value="Plug_dom"/>
</dbReference>
<evidence type="ECO:0000259" key="12">
    <source>
        <dbReference type="Pfam" id="PF14905"/>
    </source>
</evidence>
<evidence type="ECO:0000259" key="11">
    <source>
        <dbReference type="Pfam" id="PF07715"/>
    </source>
</evidence>
<dbReference type="InterPro" id="IPR041700">
    <property type="entry name" value="OMP_b-brl_3"/>
</dbReference>
<evidence type="ECO:0000256" key="1">
    <source>
        <dbReference type="ARBA" id="ARBA00004571"/>
    </source>
</evidence>
<dbReference type="GO" id="GO:0015344">
    <property type="term" value="F:siderophore uptake transmembrane transporter activity"/>
    <property type="evidence" value="ECO:0007669"/>
    <property type="project" value="TreeGrafter"/>
</dbReference>
<dbReference type="InterPro" id="IPR039426">
    <property type="entry name" value="TonB-dep_rcpt-like"/>
</dbReference>